<evidence type="ECO:0000313" key="2">
    <source>
        <dbReference type="Proteomes" id="UP001150678"/>
    </source>
</evidence>
<dbReference type="EMBL" id="JANIAN010000036">
    <property type="protein sequence ID" value="MDD2108877.1"/>
    <property type="molecule type" value="Genomic_DNA"/>
</dbReference>
<dbReference type="Proteomes" id="UP001150678">
    <property type="component" value="Unassembled WGS sequence"/>
</dbReference>
<evidence type="ECO:0000313" key="1">
    <source>
        <dbReference type="EMBL" id="MDD2108877.1"/>
    </source>
</evidence>
<gene>
    <name evidence="1" type="ORF">NP533_22090</name>
</gene>
<dbReference type="RefSeq" id="WP_274079530.1">
    <property type="nucleotide sequence ID" value="NZ_JANIAN010000036.1"/>
</dbReference>
<dbReference type="AlphaFoldDB" id="A0A9X4HWF8"/>
<proteinExistence type="predicted"/>
<comment type="caution">
    <text evidence="1">The sequence shown here is derived from an EMBL/GenBank/DDBJ whole genome shotgun (WGS) entry which is preliminary data.</text>
</comment>
<organism evidence="1 2">
    <name type="scientific">Pseudomonas asiatica</name>
    <dbReference type="NCBI Taxonomy" id="2219225"/>
    <lineage>
        <taxon>Bacteria</taxon>
        <taxon>Pseudomonadati</taxon>
        <taxon>Pseudomonadota</taxon>
        <taxon>Gammaproteobacteria</taxon>
        <taxon>Pseudomonadales</taxon>
        <taxon>Pseudomonadaceae</taxon>
        <taxon>Pseudomonas</taxon>
    </lineage>
</organism>
<reference evidence="1" key="1">
    <citation type="submission" date="2022-07" db="EMBL/GenBank/DDBJ databases">
        <title>Multi-strain Analysis of Pseudomonas putida Reveals Metabolic and Genetic Diversity.</title>
        <authorList>
            <person name="Monk J.M."/>
        </authorList>
    </citation>
    <scope>NUCLEOTIDE SEQUENCE</scope>
    <source>
        <strain evidence="1">17514</strain>
    </source>
</reference>
<sequence>MVARTRAPFTPCKLYVDGAEGIAVGDYITTAAGSAYLVQTLRVSRTRPERKHMDCLRWPIAEVPPDARCYEMTWYKR</sequence>
<name>A0A9X4HWF8_9PSED</name>
<accession>A0A9X4HWF8</accession>
<protein>
    <submittedName>
        <fullName evidence="1">Uncharacterized protein</fullName>
    </submittedName>
</protein>